<keyword evidence="2" id="KW-0326">Glycosidase</keyword>
<dbReference type="GO" id="GO:0006152">
    <property type="term" value="P:purine nucleoside catabolic process"/>
    <property type="evidence" value="ECO:0007669"/>
    <property type="project" value="TreeGrafter"/>
</dbReference>
<feature type="domain" description="Inosine/uridine-preferring nucleoside hydrolase" evidence="3">
    <location>
        <begin position="4"/>
        <end position="297"/>
    </location>
</feature>
<dbReference type="PANTHER" id="PTHR12304">
    <property type="entry name" value="INOSINE-URIDINE PREFERRING NUCLEOSIDE HYDROLASE"/>
    <property type="match status" value="1"/>
</dbReference>
<accession>A0A1S2VVM1</accession>
<dbReference type="AlphaFoldDB" id="A0A1S2VVM1"/>
<comment type="caution">
    <text evidence="4">The sequence shown here is derived from an EMBL/GenBank/DDBJ whole genome shotgun (WGS) entry which is preliminary data.</text>
</comment>
<dbReference type="GO" id="GO:0008477">
    <property type="term" value="F:purine nucleosidase activity"/>
    <property type="evidence" value="ECO:0007669"/>
    <property type="project" value="TreeGrafter"/>
</dbReference>
<organism evidence="4 5">
    <name type="scientific">Bifidobacterium longum subsp. suis</name>
    <dbReference type="NCBI Taxonomy" id="1695"/>
    <lineage>
        <taxon>Bacteria</taxon>
        <taxon>Bacillati</taxon>
        <taxon>Actinomycetota</taxon>
        <taxon>Actinomycetes</taxon>
        <taxon>Bifidobacteriales</taxon>
        <taxon>Bifidobacteriaceae</taxon>
        <taxon>Bifidobacterium</taxon>
    </lineage>
</organism>
<evidence type="ECO:0000256" key="1">
    <source>
        <dbReference type="ARBA" id="ARBA00022801"/>
    </source>
</evidence>
<dbReference type="Gene3D" id="3.90.245.10">
    <property type="entry name" value="Ribonucleoside hydrolase-like"/>
    <property type="match status" value="1"/>
</dbReference>
<evidence type="ECO:0000313" key="4">
    <source>
        <dbReference type="EMBL" id="OIN62767.1"/>
    </source>
</evidence>
<evidence type="ECO:0000313" key="5">
    <source>
        <dbReference type="Proteomes" id="UP000181801"/>
    </source>
</evidence>
<keyword evidence="1" id="KW-0378">Hydrolase</keyword>
<evidence type="ECO:0000259" key="3">
    <source>
        <dbReference type="Pfam" id="PF01156"/>
    </source>
</evidence>
<dbReference type="Proteomes" id="UP000181801">
    <property type="component" value="Unassembled WGS sequence"/>
</dbReference>
<reference evidence="4 5" key="1">
    <citation type="journal article" date="2016" name="BMC Microbiol.">
        <title>Fucosyllactose and L-fucose utilization of infant Bifidobacterium longum and Bifidobacterium kashiwanohense.</title>
        <authorList>
            <person name="Bunesova V."/>
            <person name="Lacroix C."/>
            <person name="Schwab C."/>
        </authorList>
    </citation>
    <scope>NUCLEOTIDE SEQUENCE [LARGE SCALE GENOMIC DNA]</scope>
    <source>
        <strain evidence="4 5">BSM11-5</strain>
    </source>
</reference>
<dbReference type="SUPFAM" id="SSF53590">
    <property type="entry name" value="Nucleoside hydrolase"/>
    <property type="match status" value="1"/>
</dbReference>
<protein>
    <recommendedName>
        <fullName evidence="3">Inosine/uridine-preferring nucleoside hydrolase domain-containing protein</fullName>
    </recommendedName>
</protein>
<dbReference type="Pfam" id="PF01156">
    <property type="entry name" value="IU_nuc_hydro"/>
    <property type="match status" value="1"/>
</dbReference>
<dbReference type="EMBL" id="MOAE01000036">
    <property type="protein sequence ID" value="OIN62767.1"/>
    <property type="molecule type" value="Genomic_DNA"/>
</dbReference>
<dbReference type="InterPro" id="IPR036452">
    <property type="entry name" value="Ribo_hydro-like"/>
</dbReference>
<dbReference type="InterPro" id="IPR023186">
    <property type="entry name" value="IUNH"/>
</dbReference>
<dbReference type="InterPro" id="IPR001910">
    <property type="entry name" value="Inosine/uridine_hydrolase_dom"/>
</dbReference>
<evidence type="ECO:0000256" key="2">
    <source>
        <dbReference type="ARBA" id="ARBA00023295"/>
    </source>
</evidence>
<dbReference type="PANTHER" id="PTHR12304:SF4">
    <property type="entry name" value="URIDINE NUCLEOSIDASE"/>
    <property type="match status" value="1"/>
</dbReference>
<name>A0A1S2VVM1_BIFLN</name>
<proteinExistence type="predicted"/>
<gene>
    <name evidence="4" type="ORF">BFS26_07720</name>
</gene>
<dbReference type="GO" id="GO:0005829">
    <property type="term" value="C:cytosol"/>
    <property type="evidence" value="ECO:0007669"/>
    <property type="project" value="TreeGrafter"/>
</dbReference>
<sequence length="307" mass="33456">MTKIILDTDLAMGDLGADVDDGFALALAIADPDIDLLAVTTVNGNTDVHSATRLSHRLLDKIGYDVPVYQGADRPLLRKPNHPIRDSEYEDVPAAMAIIDAIRRHPHEVTLVLIGPLTNIALALRLDPGIAPLIKEAVIMGGVFLRHTNESGMPGEFNIWVDPEAARIVAESGMPLKFVGLDVTLQVRIDLDDAAALERSESAFAQYAGASTRAWIDFMAKRHPDSEPDQTSCAMHDPLAVAAVTQPDIVTWSKAYVTFATESEVTRGMAVADLLREENPPEPNCVIATEVDADRFRSLFISRLQMI</sequence>